<keyword evidence="4 6" id="KW-1133">Transmembrane helix</keyword>
<evidence type="ECO:0000256" key="4">
    <source>
        <dbReference type="ARBA" id="ARBA00022989"/>
    </source>
</evidence>
<protein>
    <submittedName>
        <fullName evidence="7">Branched-chain amino acid transport system permease protein</fullName>
    </submittedName>
</protein>
<evidence type="ECO:0000256" key="6">
    <source>
        <dbReference type="SAM" id="Phobius"/>
    </source>
</evidence>
<proteinExistence type="predicted"/>
<sequence length="348" mass="37536">MNTAAELSNDCPADGHSGKYIVERSTRAGIATMVFFAASLGFSISMPFWADASYLRWLSELACYFVMAQMWNLLGGYGGLVSVGQQAYIGIGGYALIVLANMAGINPFFAVLLCGIVAALIAMPISQIVFRLPGGAFAIGTWAVAEILRLLVANTTELGGGSGASLMALKGFSRGSREAITFWISISASYGSVLLVYFLLRSRFGLALTAIRDSEIASQSQGIDVKRIKFLVYVISAFGFGIAGALYFLGTLRISPDAAFGVSWSPMIIFMVIIGGVGTIEGPLFGAILFFALSKTFEDYGTWYLTVLGLLAVVVTIRFPKGVWGFIADRFDLHLFPVQRRLRLHKRS</sequence>
<organism evidence="7 8">
    <name type="scientific">Pollutimonas bauzanensis</name>
    <dbReference type="NCBI Taxonomy" id="658167"/>
    <lineage>
        <taxon>Bacteria</taxon>
        <taxon>Pseudomonadati</taxon>
        <taxon>Pseudomonadota</taxon>
        <taxon>Betaproteobacteria</taxon>
        <taxon>Burkholderiales</taxon>
        <taxon>Alcaligenaceae</taxon>
        <taxon>Pollutimonas</taxon>
    </lineage>
</organism>
<dbReference type="PANTHER" id="PTHR30482">
    <property type="entry name" value="HIGH-AFFINITY BRANCHED-CHAIN AMINO ACID TRANSPORT SYSTEM PERMEASE"/>
    <property type="match status" value="1"/>
</dbReference>
<evidence type="ECO:0000256" key="5">
    <source>
        <dbReference type="ARBA" id="ARBA00023136"/>
    </source>
</evidence>
<evidence type="ECO:0000256" key="1">
    <source>
        <dbReference type="ARBA" id="ARBA00004651"/>
    </source>
</evidence>
<name>A0A1M5QF34_9BURK</name>
<dbReference type="RefSeq" id="WP_073101906.1">
    <property type="nucleotide sequence ID" value="NZ_FQXE01000002.1"/>
</dbReference>
<evidence type="ECO:0000313" key="8">
    <source>
        <dbReference type="Proteomes" id="UP000184226"/>
    </source>
</evidence>
<evidence type="ECO:0000256" key="2">
    <source>
        <dbReference type="ARBA" id="ARBA00022475"/>
    </source>
</evidence>
<dbReference type="PANTHER" id="PTHR30482:SF17">
    <property type="entry name" value="ABC TRANSPORTER ATP-BINDING PROTEIN"/>
    <property type="match status" value="1"/>
</dbReference>
<dbReference type="Proteomes" id="UP000184226">
    <property type="component" value="Unassembled WGS sequence"/>
</dbReference>
<gene>
    <name evidence="7" type="ORF">SAMN04488135_102259</name>
</gene>
<feature type="transmembrane region" description="Helical" evidence="6">
    <location>
        <begin position="230"/>
        <end position="248"/>
    </location>
</feature>
<keyword evidence="3 6" id="KW-0812">Transmembrane</keyword>
<evidence type="ECO:0000313" key="7">
    <source>
        <dbReference type="EMBL" id="SHH12795.1"/>
    </source>
</evidence>
<dbReference type="GO" id="GO:0005886">
    <property type="term" value="C:plasma membrane"/>
    <property type="evidence" value="ECO:0007669"/>
    <property type="project" value="UniProtKB-SubCell"/>
</dbReference>
<dbReference type="STRING" id="658167.SAMN04488135_102259"/>
<dbReference type="CDD" id="cd06581">
    <property type="entry name" value="TM_PBP1_LivM_like"/>
    <property type="match status" value="1"/>
</dbReference>
<keyword evidence="2" id="KW-1003">Cell membrane</keyword>
<feature type="transmembrane region" description="Helical" evidence="6">
    <location>
        <begin position="93"/>
        <end position="121"/>
    </location>
</feature>
<comment type="subcellular location">
    <subcellularLocation>
        <location evidence="1">Cell membrane</location>
        <topology evidence="1">Multi-pass membrane protein</topology>
    </subcellularLocation>
</comment>
<dbReference type="InterPro" id="IPR001851">
    <property type="entry name" value="ABC_transp_permease"/>
</dbReference>
<reference evidence="7 8" key="1">
    <citation type="submission" date="2016-11" db="EMBL/GenBank/DDBJ databases">
        <authorList>
            <person name="Jaros S."/>
            <person name="Januszkiewicz K."/>
            <person name="Wedrychowicz H."/>
        </authorList>
    </citation>
    <scope>NUCLEOTIDE SEQUENCE [LARGE SCALE GENOMIC DNA]</scope>
    <source>
        <strain evidence="7 8">CGMCC 1.10190</strain>
    </source>
</reference>
<dbReference type="AlphaFoldDB" id="A0A1M5QF34"/>
<dbReference type="GO" id="GO:0015658">
    <property type="term" value="F:branched-chain amino acid transmembrane transporter activity"/>
    <property type="evidence" value="ECO:0007669"/>
    <property type="project" value="InterPro"/>
</dbReference>
<dbReference type="InterPro" id="IPR043428">
    <property type="entry name" value="LivM-like"/>
</dbReference>
<evidence type="ECO:0000256" key="3">
    <source>
        <dbReference type="ARBA" id="ARBA00022692"/>
    </source>
</evidence>
<feature type="transmembrane region" description="Helical" evidence="6">
    <location>
        <begin position="28"/>
        <end position="49"/>
    </location>
</feature>
<accession>A0A1M5QF34</accession>
<keyword evidence="8" id="KW-1185">Reference proteome</keyword>
<dbReference type="EMBL" id="FQXE01000002">
    <property type="protein sequence ID" value="SHH12795.1"/>
    <property type="molecule type" value="Genomic_DNA"/>
</dbReference>
<feature type="transmembrane region" description="Helical" evidence="6">
    <location>
        <begin position="180"/>
        <end position="200"/>
    </location>
</feature>
<feature type="transmembrane region" description="Helical" evidence="6">
    <location>
        <begin position="268"/>
        <end position="293"/>
    </location>
</feature>
<keyword evidence="5 6" id="KW-0472">Membrane</keyword>
<dbReference type="Pfam" id="PF02653">
    <property type="entry name" value="BPD_transp_2"/>
    <property type="match status" value="1"/>
</dbReference>
<feature type="transmembrane region" description="Helical" evidence="6">
    <location>
        <begin position="300"/>
        <end position="319"/>
    </location>
</feature>